<reference evidence="2 3" key="1">
    <citation type="submission" date="2012-12" db="EMBL/GenBank/DDBJ databases">
        <title>Novel taxa of Listeriaceae from agricultural environments in the United States.</title>
        <authorList>
            <person name="den Bakker H.C."/>
            <person name="Allred A."/>
            <person name="Warchocki S."/>
            <person name="Wright E.M."/>
            <person name="Burrell A."/>
            <person name="Nightingale K.K."/>
            <person name="Kephart D."/>
            <person name="Wiedmann M."/>
        </authorList>
    </citation>
    <scope>NUCLEOTIDE SEQUENCE [LARGE SCALE GENOMIC DNA]</scope>
    <source>
        <strain evidence="2 3">FSL F6-1037</strain>
    </source>
</reference>
<feature type="transmembrane region" description="Helical" evidence="1">
    <location>
        <begin position="110"/>
        <end position="129"/>
    </location>
</feature>
<dbReference type="InterPro" id="IPR018687">
    <property type="entry name" value="DUF2177_membr"/>
</dbReference>
<comment type="caution">
    <text evidence="2">The sequence shown here is derived from an EMBL/GenBank/DDBJ whole genome shotgun (WGS) entry which is preliminary data.</text>
</comment>
<dbReference type="OrthoDB" id="166547at2"/>
<keyword evidence="1" id="KW-0812">Transmembrane</keyword>
<sequence length="133" mass="14947">MKRYLKLYLSSAIIFLIVDLIWLIGVNQHFYAQQLGSLMGAVRLLPAVLFYMLFIVGLLYFVILPAVVANRVEQAVYSGALFGLICYATYDLTNLATLAHWPVLITVTDLIWGSFITSLTAGSVSWLALKRNW</sequence>
<accession>W7CBG0</accession>
<dbReference type="RefSeq" id="WP_035315298.1">
    <property type="nucleotide sequence ID" value="NZ_AODH01000045.1"/>
</dbReference>
<dbReference type="AlphaFoldDB" id="W7CBG0"/>
<name>W7CBG0_9LIST</name>
<dbReference type="STRING" id="1265861.BCAMP_10580"/>
<keyword evidence="1" id="KW-1133">Transmembrane helix</keyword>
<evidence type="ECO:0000313" key="2">
    <source>
        <dbReference type="EMBL" id="EUJ36714.1"/>
    </source>
</evidence>
<feature type="transmembrane region" description="Helical" evidence="1">
    <location>
        <begin position="75"/>
        <end position="90"/>
    </location>
</feature>
<feature type="transmembrane region" description="Helical" evidence="1">
    <location>
        <begin position="44"/>
        <end position="68"/>
    </location>
</feature>
<dbReference type="Pfam" id="PF09945">
    <property type="entry name" value="DUF2177"/>
    <property type="match status" value="1"/>
</dbReference>
<evidence type="ECO:0008006" key="4">
    <source>
        <dbReference type="Google" id="ProtNLM"/>
    </source>
</evidence>
<dbReference type="Proteomes" id="UP000019243">
    <property type="component" value="Unassembled WGS sequence"/>
</dbReference>
<evidence type="ECO:0000256" key="1">
    <source>
        <dbReference type="SAM" id="Phobius"/>
    </source>
</evidence>
<feature type="transmembrane region" description="Helical" evidence="1">
    <location>
        <begin position="7"/>
        <end position="24"/>
    </location>
</feature>
<proteinExistence type="predicted"/>
<organism evidence="2 3">
    <name type="scientific">Brochothrix campestris FSL F6-1037</name>
    <dbReference type="NCBI Taxonomy" id="1265861"/>
    <lineage>
        <taxon>Bacteria</taxon>
        <taxon>Bacillati</taxon>
        <taxon>Bacillota</taxon>
        <taxon>Bacilli</taxon>
        <taxon>Bacillales</taxon>
        <taxon>Listeriaceae</taxon>
        <taxon>Brochothrix</taxon>
    </lineage>
</organism>
<protein>
    <recommendedName>
        <fullName evidence="4">DUF2177 domain-containing protein</fullName>
    </recommendedName>
</protein>
<evidence type="ECO:0000313" key="3">
    <source>
        <dbReference type="Proteomes" id="UP000019243"/>
    </source>
</evidence>
<dbReference type="EMBL" id="AODH01000045">
    <property type="protein sequence ID" value="EUJ36714.1"/>
    <property type="molecule type" value="Genomic_DNA"/>
</dbReference>
<keyword evidence="3" id="KW-1185">Reference proteome</keyword>
<keyword evidence="1" id="KW-0472">Membrane</keyword>
<gene>
    <name evidence="2" type="ORF">BCAMP_10580</name>
</gene>
<dbReference type="PATRIC" id="fig|1265861.3.peg.2080"/>